<dbReference type="SUPFAM" id="SSF51735">
    <property type="entry name" value="NAD(P)-binding Rossmann-fold domains"/>
    <property type="match status" value="1"/>
</dbReference>
<comment type="cofactor">
    <cofactor evidence="1">
        <name>NAD(+)</name>
        <dbReference type="ChEBI" id="CHEBI:57540"/>
    </cofactor>
</comment>
<evidence type="ECO:0000256" key="3">
    <source>
        <dbReference type="ARBA" id="ARBA00023027"/>
    </source>
</evidence>
<gene>
    <name evidence="7" type="ORF">MTR64_15950</name>
</gene>
<feature type="region of interest" description="Disordered" evidence="5">
    <location>
        <begin position="318"/>
        <end position="342"/>
    </location>
</feature>
<evidence type="ECO:0000259" key="6">
    <source>
        <dbReference type="Pfam" id="PF01370"/>
    </source>
</evidence>
<keyword evidence="4" id="KW-0456">Lyase</keyword>
<dbReference type="EMBL" id="JALHLE010000027">
    <property type="protein sequence ID" value="MCJ2180063.1"/>
    <property type="molecule type" value="Genomic_DNA"/>
</dbReference>
<organism evidence="7 8">
    <name type="scientific">Novosphingobium album</name>
    <name type="common">ex Hu et al. 2023</name>
    <dbReference type="NCBI Taxonomy" id="2930093"/>
    <lineage>
        <taxon>Bacteria</taxon>
        <taxon>Pseudomonadati</taxon>
        <taxon>Pseudomonadota</taxon>
        <taxon>Alphaproteobacteria</taxon>
        <taxon>Sphingomonadales</taxon>
        <taxon>Sphingomonadaceae</taxon>
        <taxon>Novosphingobium</taxon>
    </lineage>
</organism>
<protein>
    <submittedName>
        <fullName evidence="7">NAD-dependent epimerase/dehydratase family protein</fullName>
    </submittedName>
</protein>
<sequence>MSKKVLVSGGAGFIGSHIVDRLTKRTDLDSIVVVDNFWTGVRENLEHISDPRLHLVESDVETFATDMRFDEVIHLASPASPPWYMREPVRTIKANLMGALNCVDKLVPGGRISFASTSEVYGDPLITPQPESYRGQVDCTGPRSSYDESKRCTESLLFELRRTSDIDLRVVRLFNVYGPRTRPDDGRAVSNFLSQALTNGELTVYGDGLQSRSWGYVDDIVDALERYFWADSIAYPGPLNVGNDEEIPVIDIARYIVKLVPGARLAMCPPIPQDPTNRRPDLTLCRQILPGWHANINYEDGIARTLKWFADKVTKGARTDAPSPVRLADGGSAQEEVTNAQS</sequence>
<evidence type="ECO:0000313" key="8">
    <source>
        <dbReference type="Proteomes" id="UP001162880"/>
    </source>
</evidence>
<feature type="domain" description="NAD-dependent epimerase/dehydratase" evidence="6">
    <location>
        <begin position="5"/>
        <end position="241"/>
    </location>
</feature>
<evidence type="ECO:0000313" key="7">
    <source>
        <dbReference type="EMBL" id="MCJ2180063.1"/>
    </source>
</evidence>
<keyword evidence="8" id="KW-1185">Reference proteome</keyword>
<dbReference type="InterPro" id="IPR001509">
    <property type="entry name" value="Epimerase_deHydtase"/>
</dbReference>
<comment type="caution">
    <text evidence="7">The sequence shown here is derived from an EMBL/GenBank/DDBJ whole genome shotgun (WGS) entry which is preliminary data.</text>
</comment>
<dbReference type="InterPro" id="IPR044516">
    <property type="entry name" value="UXS-like"/>
</dbReference>
<evidence type="ECO:0000256" key="4">
    <source>
        <dbReference type="ARBA" id="ARBA00023239"/>
    </source>
</evidence>
<evidence type="ECO:0000256" key="2">
    <source>
        <dbReference type="ARBA" id="ARBA00022793"/>
    </source>
</evidence>
<name>A0ABT0B5B5_9SPHN</name>
<dbReference type="PANTHER" id="PTHR43078:SF6">
    <property type="entry name" value="UDP-GLUCURONIC ACID DECARBOXYLASE 1"/>
    <property type="match status" value="1"/>
</dbReference>
<dbReference type="PANTHER" id="PTHR43078">
    <property type="entry name" value="UDP-GLUCURONIC ACID DECARBOXYLASE-RELATED"/>
    <property type="match status" value="1"/>
</dbReference>
<evidence type="ECO:0000256" key="5">
    <source>
        <dbReference type="SAM" id="MobiDB-lite"/>
    </source>
</evidence>
<evidence type="ECO:0000256" key="1">
    <source>
        <dbReference type="ARBA" id="ARBA00001911"/>
    </source>
</evidence>
<keyword evidence="2" id="KW-0210">Decarboxylase</keyword>
<dbReference type="Gene3D" id="3.40.50.720">
    <property type="entry name" value="NAD(P)-binding Rossmann-like Domain"/>
    <property type="match status" value="1"/>
</dbReference>
<dbReference type="InterPro" id="IPR036291">
    <property type="entry name" value="NAD(P)-bd_dom_sf"/>
</dbReference>
<reference evidence="7" key="1">
    <citation type="submission" date="2022-03" db="EMBL/GenBank/DDBJ databases">
        <title>Identification of a novel bacterium isolated from mangrove sediments.</title>
        <authorList>
            <person name="Pan X."/>
        </authorList>
    </citation>
    <scope>NUCLEOTIDE SEQUENCE</scope>
    <source>
        <strain evidence="7">B2580</strain>
    </source>
</reference>
<dbReference type="RefSeq" id="WP_243995424.1">
    <property type="nucleotide sequence ID" value="NZ_JALHLE010000027.1"/>
</dbReference>
<accession>A0ABT0B5B5</accession>
<dbReference type="Proteomes" id="UP001162880">
    <property type="component" value="Unassembled WGS sequence"/>
</dbReference>
<keyword evidence="3" id="KW-0520">NAD</keyword>
<dbReference type="Pfam" id="PF01370">
    <property type="entry name" value="Epimerase"/>
    <property type="match status" value="1"/>
</dbReference>
<proteinExistence type="predicted"/>